<evidence type="ECO:0000256" key="3">
    <source>
        <dbReference type="ARBA" id="ARBA00023163"/>
    </source>
</evidence>
<evidence type="ECO:0000313" key="5">
    <source>
        <dbReference type="EMBL" id="MEY8246420.1"/>
    </source>
</evidence>
<evidence type="ECO:0000313" key="6">
    <source>
        <dbReference type="Proteomes" id="UP001565200"/>
    </source>
</evidence>
<organism evidence="5 6">
    <name type="scientific">Heminiphilus faecis</name>
    <dbReference type="NCBI Taxonomy" id="2601703"/>
    <lineage>
        <taxon>Bacteria</taxon>
        <taxon>Pseudomonadati</taxon>
        <taxon>Bacteroidota</taxon>
        <taxon>Bacteroidia</taxon>
        <taxon>Bacteroidales</taxon>
        <taxon>Muribaculaceae</taxon>
        <taxon>Heminiphilus</taxon>
    </lineage>
</organism>
<dbReference type="Gene3D" id="1.10.10.60">
    <property type="entry name" value="Homeodomain-like"/>
    <property type="match status" value="2"/>
</dbReference>
<dbReference type="InterPro" id="IPR009057">
    <property type="entry name" value="Homeodomain-like_sf"/>
</dbReference>
<dbReference type="EMBL" id="JBCLPP010000046">
    <property type="protein sequence ID" value="MEY8246420.1"/>
    <property type="molecule type" value="Genomic_DNA"/>
</dbReference>
<protein>
    <submittedName>
        <fullName evidence="5">Helix-turn-helix transcriptional regulator</fullName>
    </submittedName>
</protein>
<sequence>MMKDIIHLESVSDYCNYFGAEFQHPLVTVANFADYGLYAPGKMQSNLYCIMFKDIHCGEMLYGRSKYDYQAGTLLFMSPGQIIGLKGRTESDAPKSKGFILLFHLDIMYGTPLARRMKEYSFFSYDSNEALHMSEREKATILNCFREIKEELDLPVDKHTKQIVSSRIETLLNHCVRFYERQFVTREISNHHLIGKLDTFLQEYYINDRQSSEGIPSVQQCAGKLCLSPNYFSDLIKRETGKTALEYIQGFIVDQAKIMLTDTDKNITEIAYDLGFKYPHHLTRVFKKITGITPLEFRTTSN</sequence>
<dbReference type="SMART" id="SM00342">
    <property type="entry name" value="HTH_ARAC"/>
    <property type="match status" value="1"/>
</dbReference>
<evidence type="ECO:0000256" key="2">
    <source>
        <dbReference type="ARBA" id="ARBA00023125"/>
    </source>
</evidence>
<proteinExistence type="predicted"/>
<keyword evidence="1" id="KW-0805">Transcription regulation</keyword>
<feature type="domain" description="HTH araC/xylS-type" evidence="4">
    <location>
        <begin position="195"/>
        <end position="300"/>
    </location>
</feature>
<keyword evidence="3" id="KW-0804">Transcription</keyword>
<dbReference type="SUPFAM" id="SSF46689">
    <property type="entry name" value="Homeodomain-like"/>
    <property type="match status" value="1"/>
</dbReference>
<name>A0ABV4CYD2_9BACT</name>
<reference evidence="5 6" key="1">
    <citation type="submission" date="2024-03" db="EMBL/GenBank/DDBJ databases">
        <title>Mouse gut bacterial collection (mGBC) of GemPharmatech.</title>
        <authorList>
            <person name="He Y."/>
            <person name="Dong L."/>
            <person name="Wu D."/>
            <person name="Gao X."/>
            <person name="Lin Z."/>
        </authorList>
    </citation>
    <scope>NUCLEOTIDE SEQUENCE [LARGE SCALE GENOMIC DNA]</scope>
    <source>
        <strain evidence="5 6">54-13</strain>
    </source>
</reference>
<dbReference type="Proteomes" id="UP001565200">
    <property type="component" value="Unassembled WGS sequence"/>
</dbReference>
<dbReference type="RefSeq" id="WP_350494185.1">
    <property type="nucleotide sequence ID" value="NZ_JBCLPP010000046.1"/>
</dbReference>
<keyword evidence="2" id="KW-0238">DNA-binding</keyword>
<evidence type="ECO:0000256" key="1">
    <source>
        <dbReference type="ARBA" id="ARBA00023015"/>
    </source>
</evidence>
<dbReference type="PROSITE" id="PS01124">
    <property type="entry name" value="HTH_ARAC_FAMILY_2"/>
    <property type="match status" value="1"/>
</dbReference>
<accession>A0ABV4CYD2</accession>
<dbReference type="Pfam" id="PF12833">
    <property type="entry name" value="HTH_18"/>
    <property type="match status" value="1"/>
</dbReference>
<dbReference type="PANTHER" id="PTHR43280">
    <property type="entry name" value="ARAC-FAMILY TRANSCRIPTIONAL REGULATOR"/>
    <property type="match status" value="1"/>
</dbReference>
<dbReference type="PANTHER" id="PTHR43280:SF32">
    <property type="entry name" value="TRANSCRIPTIONAL REGULATORY PROTEIN"/>
    <property type="match status" value="1"/>
</dbReference>
<evidence type="ECO:0000259" key="4">
    <source>
        <dbReference type="PROSITE" id="PS01124"/>
    </source>
</evidence>
<gene>
    <name evidence="5" type="ORF">AAK873_12450</name>
</gene>
<comment type="caution">
    <text evidence="5">The sequence shown here is derived from an EMBL/GenBank/DDBJ whole genome shotgun (WGS) entry which is preliminary data.</text>
</comment>
<dbReference type="InterPro" id="IPR018060">
    <property type="entry name" value="HTH_AraC"/>
</dbReference>
<keyword evidence="6" id="KW-1185">Reference proteome</keyword>